<dbReference type="GO" id="GO:0032259">
    <property type="term" value="P:methylation"/>
    <property type="evidence" value="ECO:0007669"/>
    <property type="project" value="UniProtKB-KW"/>
</dbReference>
<evidence type="ECO:0000259" key="1">
    <source>
        <dbReference type="Pfam" id="PF06983"/>
    </source>
</evidence>
<dbReference type="InterPro" id="IPR029068">
    <property type="entry name" value="Glyas_Bleomycin-R_OHBP_Dase"/>
</dbReference>
<dbReference type="InterPro" id="IPR009725">
    <property type="entry name" value="3_dmu_93_MTrfase"/>
</dbReference>
<keyword evidence="2" id="KW-0489">Methyltransferase</keyword>
<dbReference type="PANTHER" id="PTHR33990:SF2">
    <property type="entry name" value="PHNB-LIKE DOMAIN-CONTAINING PROTEIN"/>
    <property type="match status" value="1"/>
</dbReference>
<organism evidence="2 3">
    <name type="scientific">Tropicimonas sediminicola</name>
    <dbReference type="NCBI Taxonomy" id="1031541"/>
    <lineage>
        <taxon>Bacteria</taxon>
        <taxon>Pseudomonadati</taxon>
        <taxon>Pseudomonadota</taxon>
        <taxon>Alphaproteobacteria</taxon>
        <taxon>Rhodobacterales</taxon>
        <taxon>Roseobacteraceae</taxon>
        <taxon>Tropicimonas</taxon>
    </lineage>
</organism>
<gene>
    <name evidence="2" type="ORF">SAMN05421757_102280</name>
</gene>
<dbReference type="GO" id="GO:0008168">
    <property type="term" value="F:methyltransferase activity"/>
    <property type="evidence" value="ECO:0007669"/>
    <property type="project" value="UniProtKB-KW"/>
</dbReference>
<keyword evidence="2" id="KW-0808">Transferase</keyword>
<proteinExistence type="predicted"/>
<dbReference type="Pfam" id="PF06983">
    <property type="entry name" value="3-dmu-9_3-mt"/>
    <property type="match status" value="1"/>
</dbReference>
<name>A0A239ERQ8_9RHOB</name>
<dbReference type="Proteomes" id="UP000198426">
    <property type="component" value="Unassembled WGS sequence"/>
</dbReference>
<evidence type="ECO:0000313" key="2">
    <source>
        <dbReference type="EMBL" id="SNS46938.1"/>
    </source>
</evidence>
<dbReference type="Gene3D" id="3.10.180.10">
    <property type="entry name" value="2,3-Dihydroxybiphenyl 1,2-Dioxygenase, domain 1"/>
    <property type="match status" value="1"/>
</dbReference>
<evidence type="ECO:0000313" key="3">
    <source>
        <dbReference type="Proteomes" id="UP000198426"/>
    </source>
</evidence>
<dbReference type="CDD" id="cd06588">
    <property type="entry name" value="PhnB_like"/>
    <property type="match status" value="1"/>
</dbReference>
<dbReference type="OrthoDB" id="9806473at2"/>
<accession>A0A239ERQ8</accession>
<keyword evidence="2" id="KW-0830">Ubiquinone</keyword>
<feature type="domain" description="PhnB-like" evidence="1">
    <location>
        <begin position="5"/>
        <end position="118"/>
    </location>
</feature>
<keyword evidence="3" id="KW-1185">Reference proteome</keyword>
<dbReference type="PANTHER" id="PTHR33990">
    <property type="entry name" value="PROTEIN YJDN-RELATED"/>
    <property type="match status" value="1"/>
</dbReference>
<protein>
    <submittedName>
        <fullName evidence="2">Glyoxalase superfamily enzyme, possibly 3-demethylubiquinone-9 3-methyltransferase</fullName>
    </submittedName>
</protein>
<dbReference type="AlphaFoldDB" id="A0A239ERQ8"/>
<dbReference type="PIRSF" id="PIRSF021700">
    <property type="entry name" value="3_dmu_93_MTrfase"/>
    <property type="match status" value="1"/>
</dbReference>
<reference evidence="2 3" key="1">
    <citation type="submission" date="2017-06" db="EMBL/GenBank/DDBJ databases">
        <authorList>
            <person name="Kim H.J."/>
            <person name="Triplett B.A."/>
        </authorList>
    </citation>
    <scope>NUCLEOTIDE SEQUENCE [LARGE SCALE GENOMIC DNA]</scope>
    <source>
        <strain evidence="2 3">DSM 29339</strain>
    </source>
</reference>
<sequence length="159" mass="16876">MISDLRTCLWFNGDGGAAAEFYVSLLPDSRIDHVGRRDSAAAPRVIRMTLGGVPYMILDVPPAEGMPQFTHGPAASISVLTGDQAETDRLWAALTAGGGAESMCGWLTDRFGVLWQIVPEALPRMLESEDRAAAGRAQAAMMQVGKLDIAVLEAAFAGD</sequence>
<dbReference type="EMBL" id="FZOY01000002">
    <property type="protein sequence ID" value="SNS46938.1"/>
    <property type="molecule type" value="Genomic_DNA"/>
</dbReference>
<dbReference type="SUPFAM" id="SSF54593">
    <property type="entry name" value="Glyoxalase/Bleomycin resistance protein/Dihydroxybiphenyl dioxygenase"/>
    <property type="match status" value="1"/>
</dbReference>
<dbReference type="InterPro" id="IPR028973">
    <property type="entry name" value="PhnB-like"/>
</dbReference>
<dbReference type="RefSeq" id="WP_089232036.1">
    <property type="nucleotide sequence ID" value="NZ_FZOY01000002.1"/>
</dbReference>